<evidence type="ECO:0000256" key="3">
    <source>
        <dbReference type="ARBA" id="ARBA00022833"/>
    </source>
</evidence>
<dbReference type="Proteomes" id="UP000694410">
    <property type="component" value="Unplaced"/>
</dbReference>
<evidence type="ECO:0000259" key="4">
    <source>
        <dbReference type="PROSITE" id="PS51805"/>
    </source>
</evidence>
<dbReference type="Ensembl" id="ENSCCET00000011538.1">
    <property type="protein sequence ID" value="ENSCCEP00000007167.1"/>
    <property type="gene ID" value="ENSCCEG00000007573.1"/>
</dbReference>
<dbReference type="PANTHER" id="PTHR12420:SF47">
    <property type="entry name" value="PHD FINGER PROTEIN 7"/>
    <property type="match status" value="1"/>
</dbReference>
<keyword evidence="6" id="KW-1185">Reference proteome</keyword>
<reference evidence="5" key="1">
    <citation type="submission" date="2025-08" db="UniProtKB">
        <authorList>
            <consortium name="Ensembl"/>
        </authorList>
    </citation>
    <scope>IDENTIFICATION</scope>
</reference>
<sequence length="170" mass="18313">LLSPAERERSSTCYSCPLPLALSPAECLLCRRVEADPDICGDKQEKYGLCAHVFCLVSGSGHSLQHSKKRVGLLGFLPRDIQLAVRRAAQKHCCVCGQSGATILCCKEGCDRWFHLPCAKEGGCVTQPGTQQVLSSIRPSAAPSAETVRHSLSKCSFWGSEPPLGWCPSV</sequence>
<dbReference type="GO" id="GO:0005634">
    <property type="term" value="C:nucleus"/>
    <property type="evidence" value="ECO:0007669"/>
    <property type="project" value="TreeGrafter"/>
</dbReference>
<dbReference type="Pfam" id="PF13771">
    <property type="entry name" value="zf-HC5HC2H"/>
    <property type="match status" value="1"/>
</dbReference>
<dbReference type="AlphaFoldDB" id="A0A8C0UD25"/>
<organism evidence="5 6">
    <name type="scientific">Cyanistes caeruleus</name>
    <name type="common">Eurasian blue tit</name>
    <name type="synonym">Parus caeruleus</name>
    <dbReference type="NCBI Taxonomy" id="156563"/>
    <lineage>
        <taxon>Eukaryota</taxon>
        <taxon>Metazoa</taxon>
        <taxon>Chordata</taxon>
        <taxon>Craniata</taxon>
        <taxon>Vertebrata</taxon>
        <taxon>Euteleostomi</taxon>
        <taxon>Archelosauria</taxon>
        <taxon>Archosauria</taxon>
        <taxon>Dinosauria</taxon>
        <taxon>Saurischia</taxon>
        <taxon>Theropoda</taxon>
        <taxon>Coelurosauria</taxon>
        <taxon>Aves</taxon>
        <taxon>Neognathae</taxon>
        <taxon>Neoaves</taxon>
        <taxon>Telluraves</taxon>
        <taxon>Australaves</taxon>
        <taxon>Passeriformes</taxon>
        <taxon>Paridae</taxon>
        <taxon>Cyanistes</taxon>
    </lineage>
</organism>
<dbReference type="PANTHER" id="PTHR12420">
    <property type="entry name" value="PHD FINGER PROTEIN"/>
    <property type="match status" value="1"/>
</dbReference>
<keyword evidence="2" id="KW-0863">Zinc-finger</keyword>
<dbReference type="InterPro" id="IPR051188">
    <property type="entry name" value="PHD-type_Zinc_Finger"/>
</dbReference>
<keyword evidence="3" id="KW-0862">Zinc</keyword>
<proteinExistence type="predicted"/>
<feature type="domain" description="PHD-type" evidence="4">
    <location>
        <begin position="24"/>
        <end position="140"/>
    </location>
</feature>
<evidence type="ECO:0000313" key="5">
    <source>
        <dbReference type="Ensembl" id="ENSCCEP00000007167.1"/>
    </source>
</evidence>
<dbReference type="SUPFAM" id="SSF57903">
    <property type="entry name" value="FYVE/PHD zinc finger"/>
    <property type="match status" value="1"/>
</dbReference>
<evidence type="ECO:0000256" key="2">
    <source>
        <dbReference type="ARBA" id="ARBA00022771"/>
    </source>
</evidence>
<dbReference type="InterPro" id="IPR034732">
    <property type="entry name" value="EPHD"/>
</dbReference>
<dbReference type="PROSITE" id="PS51805">
    <property type="entry name" value="EPHD"/>
    <property type="match status" value="1"/>
</dbReference>
<dbReference type="InterPro" id="IPR011011">
    <property type="entry name" value="Znf_FYVE_PHD"/>
</dbReference>
<dbReference type="InterPro" id="IPR013083">
    <property type="entry name" value="Znf_RING/FYVE/PHD"/>
</dbReference>
<dbReference type="Gene3D" id="3.30.40.10">
    <property type="entry name" value="Zinc/RING finger domain, C3HC4 (zinc finger)"/>
    <property type="match status" value="1"/>
</dbReference>
<keyword evidence="1" id="KW-0479">Metal-binding</keyword>
<accession>A0A8C0UD25</accession>
<evidence type="ECO:0000313" key="6">
    <source>
        <dbReference type="Proteomes" id="UP000694410"/>
    </source>
</evidence>
<evidence type="ECO:0000256" key="1">
    <source>
        <dbReference type="ARBA" id="ARBA00022723"/>
    </source>
</evidence>
<protein>
    <recommendedName>
        <fullName evidence="4">PHD-type domain-containing protein</fullName>
    </recommendedName>
</protein>
<dbReference type="GO" id="GO:0008270">
    <property type="term" value="F:zinc ion binding"/>
    <property type="evidence" value="ECO:0007669"/>
    <property type="project" value="UniProtKB-KW"/>
</dbReference>
<reference evidence="5" key="2">
    <citation type="submission" date="2025-09" db="UniProtKB">
        <authorList>
            <consortium name="Ensembl"/>
        </authorList>
    </citation>
    <scope>IDENTIFICATION</scope>
</reference>
<name>A0A8C0UD25_CYACU</name>